<comment type="subcellular location">
    <subcellularLocation>
        <location evidence="1">Cell membrane</location>
        <topology evidence="1">Single-pass type I membrane protein</topology>
    </subcellularLocation>
</comment>
<evidence type="ECO:0000256" key="9">
    <source>
        <dbReference type="ARBA" id="ARBA00023180"/>
    </source>
</evidence>
<organism evidence="13 14">
    <name type="scientific">Kryptolebias marmoratus</name>
    <name type="common">Mangrove killifish</name>
    <name type="synonym">Rivulus marmoratus</name>
    <dbReference type="NCBI Taxonomy" id="37003"/>
    <lineage>
        <taxon>Eukaryota</taxon>
        <taxon>Metazoa</taxon>
        <taxon>Chordata</taxon>
        <taxon>Craniata</taxon>
        <taxon>Vertebrata</taxon>
        <taxon>Euteleostomi</taxon>
        <taxon>Actinopterygii</taxon>
        <taxon>Neopterygii</taxon>
        <taxon>Teleostei</taxon>
        <taxon>Neoteleostei</taxon>
        <taxon>Acanthomorphata</taxon>
        <taxon>Ovalentaria</taxon>
        <taxon>Atherinomorphae</taxon>
        <taxon>Cyprinodontiformes</taxon>
        <taxon>Rivulidae</taxon>
        <taxon>Kryptolebias</taxon>
    </lineage>
</organism>
<evidence type="ECO:0000313" key="13">
    <source>
        <dbReference type="Ensembl" id="ENSKMAP00000017660.1"/>
    </source>
</evidence>
<dbReference type="CDD" id="cd11304">
    <property type="entry name" value="Cadherin_repeat"/>
    <property type="match status" value="4"/>
</dbReference>
<dbReference type="InterPro" id="IPR039808">
    <property type="entry name" value="Cadherin"/>
</dbReference>
<evidence type="ECO:0000256" key="6">
    <source>
        <dbReference type="ARBA" id="ARBA00022889"/>
    </source>
</evidence>
<evidence type="ECO:0000256" key="8">
    <source>
        <dbReference type="ARBA" id="ARBA00023136"/>
    </source>
</evidence>
<dbReference type="SUPFAM" id="SSF49313">
    <property type="entry name" value="Cadherin-like"/>
    <property type="match status" value="5"/>
</dbReference>
<dbReference type="PRINTS" id="PR00205">
    <property type="entry name" value="CADHERIN"/>
</dbReference>
<evidence type="ECO:0000259" key="12">
    <source>
        <dbReference type="PROSITE" id="PS50268"/>
    </source>
</evidence>
<evidence type="ECO:0000256" key="11">
    <source>
        <dbReference type="SAM" id="Phobius"/>
    </source>
</evidence>
<evidence type="ECO:0000313" key="14">
    <source>
        <dbReference type="Proteomes" id="UP000264800"/>
    </source>
</evidence>
<dbReference type="PROSITE" id="PS50268">
    <property type="entry name" value="CADHERIN_2"/>
    <property type="match status" value="3"/>
</dbReference>
<evidence type="ECO:0000256" key="2">
    <source>
        <dbReference type="ARBA" id="ARBA00022475"/>
    </source>
</evidence>
<keyword evidence="7 11" id="KW-1133">Transmembrane helix</keyword>
<dbReference type="SMART" id="SM00112">
    <property type="entry name" value="CA"/>
    <property type="match status" value="5"/>
</dbReference>
<dbReference type="GO" id="GO:0005912">
    <property type="term" value="C:adherens junction"/>
    <property type="evidence" value="ECO:0007669"/>
    <property type="project" value="TreeGrafter"/>
</dbReference>
<dbReference type="GO" id="GO:0005509">
    <property type="term" value="F:calcium ion binding"/>
    <property type="evidence" value="ECO:0007669"/>
    <property type="project" value="UniProtKB-UniRule"/>
</dbReference>
<dbReference type="GO" id="GO:0016339">
    <property type="term" value="P:calcium-dependent cell-cell adhesion via plasma membrane cell adhesion molecules"/>
    <property type="evidence" value="ECO:0007669"/>
    <property type="project" value="TreeGrafter"/>
</dbReference>
<feature type="transmembrane region" description="Helical" evidence="11">
    <location>
        <begin position="564"/>
        <end position="582"/>
    </location>
</feature>
<keyword evidence="2" id="KW-1003">Cell membrane</keyword>
<evidence type="ECO:0000256" key="4">
    <source>
        <dbReference type="ARBA" id="ARBA00022737"/>
    </source>
</evidence>
<dbReference type="PANTHER" id="PTHR24027:SF433">
    <property type="entry name" value="CADHERIN 27-RELATED"/>
    <property type="match status" value="1"/>
</dbReference>
<dbReference type="GO" id="GO:0044331">
    <property type="term" value="P:cell-cell adhesion mediated by cadherin"/>
    <property type="evidence" value="ECO:0007669"/>
    <property type="project" value="TreeGrafter"/>
</dbReference>
<feature type="domain" description="Cadherin" evidence="12">
    <location>
        <begin position="254"/>
        <end position="319"/>
    </location>
</feature>
<keyword evidence="5 10" id="KW-0106">Calcium</keyword>
<dbReference type="InterPro" id="IPR015919">
    <property type="entry name" value="Cadherin-like_sf"/>
</dbReference>
<evidence type="ECO:0000256" key="10">
    <source>
        <dbReference type="PROSITE-ProRule" id="PRU00043"/>
    </source>
</evidence>
<sequence length="648" mass="73306">QDGALLTVNRDYTHLEPNSLIYCSASKDMLKPYILPWGGFTSKFRRKRSWLIQSFFFEEDYSGPFPFFLGKINVDETENVIQIHGQGIEEEPRNLIEFNKSTGDVYILGPVDCEKYDTLKLTFVEHDKKTHNKVSQLSVHIYIVDVNDNPPLFEHQKYNITIEESTLQGKSLILNKYHDEINFISQSLKVKQNTSSLKAEKYVLIVMATDDGKPKPLSSSCTVIINIEDGNNHLPEFIKQNVKKVKEGQENVFVSRLQVADNDTRETRAWKAKYKIHGDKNNNFRITTDPETNEGLLYVEKHLDFEEDPVKNITITAENEIPYYIRHEDGTEKTSSYKMTVNVEDVSEPPVFDRPQKQISVPENVEAGVNKKTSTFCFRYIKGEDPADCLTVDPETGDIKTSKSLDRESPFVKNGVYVATLYAVKDGERPLTGTATLSIQINDVNDNAPSLAVSSIDMCQSDETSQANITALDLDEEPYVGPFRFKLLEDVEDRWRVEPKQGYSVYLVKENKVYSGHHELLIEVSDLQGKTAVHKLSVTVCDCLNVTQPNCRNLKASRSTLEGASLRILFLCLLIVTLLVSCKYKKLQIPITIPADNSGHLIISNTEEPGDDCRPCHVGMSSCAAGHLMGDACCFQCHRVKGHRCFIY</sequence>
<feature type="domain" description="Cadherin" evidence="12">
    <location>
        <begin position="116"/>
        <end position="237"/>
    </location>
</feature>
<accession>A0A3Q3AMY0</accession>
<keyword evidence="8 11" id="KW-0472">Membrane</keyword>
<dbReference type="GO" id="GO:0007043">
    <property type="term" value="P:cell-cell junction assembly"/>
    <property type="evidence" value="ECO:0007669"/>
    <property type="project" value="TreeGrafter"/>
</dbReference>
<keyword evidence="14" id="KW-1185">Reference proteome</keyword>
<dbReference type="InterPro" id="IPR002126">
    <property type="entry name" value="Cadherin-like_dom"/>
</dbReference>
<evidence type="ECO:0000256" key="5">
    <source>
        <dbReference type="ARBA" id="ARBA00022837"/>
    </source>
</evidence>
<reference evidence="13" key="1">
    <citation type="submission" date="2025-08" db="UniProtKB">
        <authorList>
            <consortium name="Ensembl"/>
        </authorList>
    </citation>
    <scope>IDENTIFICATION</scope>
</reference>
<reference evidence="13" key="2">
    <citation type="submission" date="2025-09" db="UniProtKB">
        <authorList>
            <consortium name="Ensembl"/>
        </authorList>
    </citation>
    <scope>IDENTIFICATION</scope>
</reference>
<dbReference type="PROSITE" id="PS00232">
    <property type="entry name" value="CADHERIN_1"/>
    <property type="match status" value="2"/>
</dbReference>
<dbReference type="FunFam" id="2.60.40.60:FF:000027">
    <property type="entry name" value="Cadherin 2"/>
    <property type="match status" value="1"/>
</dbReference>
<keyword evidence="9" id="KW-0325">Glycoprotein</keyword>
<dbReference type="PANTHER" id="PTHR24027">
    <property type="entry name" value="CADHERIN-23"/>
    <property type="match status" value="1"/>
</dbReference>
<dbReference type="Proteomes" id="UP000264800">
    <property type="component" value="Unplaced"/>
</dbReference>
<dbReference type="FunFam" id="2.60.40.60:FF:000019">
    <property type="entry name" value="Cadherin 2"/>
    <property type="match status" value="1"/>
</dbReference>
<dbReference type="GO" id="GO:0008013">
    <property type="term" value="F:beta-catenin binding"/>
    <property type="evidence" value="ECO:0007669"/>
    <property type="project" value="TreeGrafter"/>
</dbReference>
<name>A0A3Q3AMY0_KRYMA</name>
<dbReference type="FunFam" id="2.60.40.60:FF:000011">
    <property type="entry name" value="Cadherin 1"/>
    <property type="match status" value="1"/>
</dbReference>
<evidence type="ECO:0000256" key="3">
    <source>
        <dbReference type="ARBA" id="ARBA00022692"/>
    </source>
</evidence>
<dbReference type="AlphaFoldDB" id="A0A3Q3AMY0"/>
<dbReference type="GO" id="GO:0000902">
    <property type="term" value="P:cell morphogenesis"/>
    <property type="evidence" value="ECO:0007669"/>
    <property type="project" value="TreeGrafter"/>
</dbReference>
<keyword evidence="6" id="KW-0130">Cell adhesion</keyword>
<dbReference type="GO" id="GO:0007156">
    <property type="term" value="P:homophilic cell adhesion via plasma membrane adhesion molecules"/>
    <property type="evidence" value="ECO:0007669"/>
    <property type="project" value="InterPro"/>
</dbReference>
<evidence type="ECO:0000256" key="1">
    <source>
        <dbReference type="ARBA" id="ARBA00004251"/>
    </source>
</evidence>
<dbReference type="GO" id="GO:0016477">
    <property type="term" value="P:cell migration"/>
    <property type="evidence" value="ECO:0007669"/>
    <property type="project" value="TreeGrafter"/>
</dbReference>
<keyword evidence="4" id="KW-0677">Repeat</keyword>
<feature type="domain" description="Cadherin" evidence="12">
    <location>
        <begin position="319"/>
        <end position="451"/>
    </location>
</feature>
<dbReference type="GO" id="GO:0060027">
    <property type="term" value="P:convergent extension involved in gastrulation"/>
    <property type="evidence" value="ECO:0007669"/>
    <property type="project" value="UniProtKB-ARBA"/>
</dbReference>
<keyword evidence="3 11" id="KW-0812">Transmembrane</keyword>
<dbReference type="Pfam" id="PF00028">
    <property type="entry name" value="Cadherin"/>
    <property type="match status" value="2"/>
</dbReference>
<dbReference type="GO" id="GO:0045296">
    <property type="term" value="F:cadherin binding"/>
    <property type="evidence" value="ECO:0007669"/>
    <property type="project" value="TreeGrafter"/>
</dbReference>
<dbReference type="Ensembl" id="ENSKMAT00000017905.1">
    <property type="protein sequence ID" value="ENSKMAP00000017660.1"/>
    <property type="gene ID" value="ENSKMAG00000012982.1"/>
</dbReference>
<evidence type="ECO:0000256" key="7">
    <source>
        <dbReference type="ARBA" id="ARBA00022989"/>
    </source>
</evidence>
<dbReference type="Gene3D" id="2.60.40.60">
    <property type="entry name" value="Cadherins"/>
    <property type="match status" value="5"/>
</dbReference>
<dbReference type="GO" id="GO:0034332">
    <property type="term" value="P:adherens junction organization"/>
    <property type="evidence" value="ECO:0007669"/>
    <property type="project" value="TreeGrafter"/>
</dbReference>
<dbReference type="InterPro" id="IPR020894">
    <property type="entry name" value="Cadherin_CS"/>
</dbReference>
<proteinExistence type="predicted"/>
<dbReference type="GeneTree" id="ENSGT00940000155218"/>
<dbReference type="GO" id="GO:0016342">
    <property type="term" value="C:catenin complex"/>
    <property type="evidence" value="ECO:0007669"/>
    <property type="project" value="TreeGrafter"/>
</dbReference>
<protein>
    <recommendedName>
        <fullName evidence="12">Cadherin domain-containing protein</fullName>
    </recommendedName>
</protein>